<dbReference type="GO" id="GO:0003924">
    <property type="term" value="F:GTPase activity"/>
    <property type="evidence" value="ECO:0007669"/>
    <property type="project" value="InterPro"/>
</dbReference>
<evidence type="ECO:0000313" key="3">
    <source>
        <dbReference type="EMBL" id="CAJ2503289.1"/>
    </source>
</evidence>
<proteinExistence type="predicted"/>
<dbReference type="PROSITE" id="PS51419">
    <property type="entry name" value="RAB"/>
    <property type="match status" value="1"/>
</dbReference>
<keyword evidence="1" id="KW-0547">Nucleotide-binding</keyword>
<dbReference type="EMBL" id="CAUWAG010000004">
    <property type="protein sequence ID" value="CAJ2503289.1"/>
    <property type="molecule type" value="Genomic_DNA"/>
</dbReference>
<dbReference type="AlphaFoldDB" id="A0AAI8VEQ2"/>
<dbReference type="InterPro" id="IPR001806">
    <property type="entry name" value="Small_GTPase"/>
</dbReference>
<dbReference type="PRINTS" id="PR00449">
    <property type="entry name" value="RASTRNSFRMNG"/>
</dbReference>
<evidence type="ECO:0000256" key="1">
    <source>
        <dbReference type="ARBA" id="ARBA00022741"/>
    </source>
</evidence>
<dbReference type="Proteomes" id="UP001295740">
    <property type="component" value="Unassembled WGS sequence"/>
</dbReference>
<name>A0AAI8VEQ2_9PEZI</name>
<reference evidence="3" key="1">
    <citation type="submission" date="2023-10" db="EMBL/GenBank/DDBJ databases">
        <authorList>
            <person name="Hackl T."/>
        </authorList>
    </citation>
    <scope>NUCLEOTIDE SEQUENCE</scope>
</reference>
<dbReference type="SMART" id="SM00175">
    <property type="entry name" value="RAB"/>
    <property type="match status" value="1"/>
</dbReference>
<comment type="caution">
    <text evidence="3">The sequence shown here is derived from an EMBL/GenBank/DDBJ whole genome shotgun (WGS) entry which is preliminary data.</text>
</comment>
<dbReference type="Gene3D" id="3.40.50.300">
    <property type="entry name" value="P-loop containing nucleotide triphosphate hydrolases"/>
    <property type="match status" value="1"/>
</dbReference>
<dbReference type="InterPro" id="IPR027417">
    <property type="entry name" value="P-loop_NTPase"/>
</dbReference>
<dbReference type="GO" id="GO:0007165">
    <property type="term" value="P:signal transduction"/>
    <property type="evidence" value="ECO:0007669"/>
    <property type="project" value="InterPro"/>
</dbReference>
<protein>
    <submittedName>
        <fullName evidence="3">Uu.00g106830.m01.CDS01</fullName>
    </submittedName>
</protein>
<sequence length="281" mass="31773">MVGSIIWTDEETRYFQALLAWEPTKAEDGTTRKSALPERPPAGEFRVLVLGAKGCGKTSILTRFCQGASTGKSNPSPNPDYERGCRRRVRIEEETYVVDALELPSQHLLNEHYVQQAANITEAAALVYDVGSRDSFEVLQGIFDTIRETVGKREYGLILIGNKSDSDADDDARQVPWAEGYKLAQSQIKLRCMFLETSARTGENVDKLFPQLGKEVLRLRRLVQQRRVQQQQHQQLLAEQGDTEGMEADLIQGKRSLPKWKAWTRPWLRRKSEARKAAAVA</sequence>
<dbReference type="GO" id="GO:0016020">
    <property type="term" value="C:membrane"/>
    <property type="evidence" value="ECO:0007669"/>
    <property type="project" value="InterPro"/>
</dbReference>
<dbReference type="GO" id="GO:0005525">
    <property type="term" value="F:GTP binding"/>
    <property type="evidence" value="ECO:0007669"/>
    <property type="project" value="UniProtKB-KW"/>
</dbReference>
<keyword evidence="4" id="KW-1185">Reference proteome</keyword>
<evidence type="ECO:0000313" key="4">
    <source>
        <dbReference type="Proteomes" id="UP001295740"/>
    </source>
</evidence>
<dbReference type="SUPFAM" id="SSF52540">
    <property type="entry name" value="P-loop containing nucleoside triphosphate hydrolases"/>
    <property type="match status" value="1"/>
</dbReference>
<dbReference type="SMART" id="SM00173">
    <property type="entry name" value="RAS"/>
    <property type="match status" value="1"/>
</dbReference>
<dbReference type="PANTHER" id="PTHR24070">
    <property type="entry name" value="RAS, DI-RAS, AND RHEB FAMILY MEMBERS OF SMALL GTPASE SUPERFAMILY"/>
    <property type="match status" value="1"/>
</dbReference>
<dbReference type="PROSITE" id="PS51421">
    <property type="entry name" value="RAS"/>
    <property type="match status" value="1"/>
</dbReference>
<dbReference type="Pfam" id="PF00071">
    <property type="entry name" value="Ras"/>
    <property type="match status" value="1"/>
</dbReference>
<evidence type="ECO:0000256" key="2">
    <source>
        <dbReference type="ARBA" id="ARBA00023134"/>
    </source>
</evidence>
<keyword evidence="2" id="KW-0342">GTP-binding</keyword>
<gene>
    <name evidence="3" type="ORF">KHLLAP_LOCUS3757</name>
</gene>
<dbReference type="InterPro" id="IPR020849">
    <property type="entry name" value="Small_GTPase_Ras-type"/>
</dbReference>
<organism evidence="3 4">
    <name type="scientific">Anthostomella pinea</name>
    <dbReference type="NCBI Taxonomy" id="933095"/>
    <lineage>
        <taxon>Eukaryota</taxon>
        <taxon>Fungi</taxon>
        <taxon>Dikarya</taxon>
        <taxon>Ascomycota</taxon>
        <taxon>Pezizomycotina</taxon>
        <taxon>Sordariomycetes</taxon>
        <taxon>Xylariomycetidae</taxon>
        <taxon>Xylariales</taxon>
        <taxon>Xylariaceae</taxon>
        <taxon>Anthostomella</taxon>
    </lineage>
</organism>
<accession>A0AAI8VEQ2</accession>